<protein>
    <submittedName>
        <fullName evidence="2">Mt 21s rRNA gene r1-intron</fullName>
    </submittedName>
</protein>
<evidence type="ECO:0000313" key="2">
    <source>
        <dbReference type="EMBL" id="CAA24978.1"/>
    </source>
</evidence>
<accession>Q34839</accession>
<dbReference type="Gene3D" id="3.10.28.10">
    <property type="entry name" value="Homing endonucleases"/>
    <property type="match status" value="2"/>
</dbReference>
<dbReference type="InterPro" id="IPR052500">
    <property type="entry name" value="Chloro/Mito_RNA_Process"/>
</dbReference>
<dbReference type="Pfam" id="PF03161">
    <property type="entry name" value="LAGLIDADG_2"/>
    <property type="match status" value="1"/>
</dbReference>
<dbReference type="InterPro" id="IPR004860">
    <property type="entry name" value="LAGLIDADG_dom"/>
</dbReference>
<evidence type="ECO:0000259" key="1">
    <source>
        <dbReference type="Pfam" id="PF03161"/>
    </source>
</evidence>
<geneLocation type="mitochondrion" evidence="2"/>
<keyword evidence="2" id="KW-0496">Mitochondrion</keyword>
<dbReference type="EMBL" id="X00143">
    <property type="protein sequence ID" value="CAA24978.1"/>
    <property type="molecule type" value="Genomic_DNA"/>
</dbReference>
<dbReference type="GO" id="GO:0004519">
    <property type="term" value="F:endonuclease activity"/>
    <property type="evidence" value="ECO:0007669"/>
    <property type="project" value="InterPro"/>
</dbReference>
<dbReference type="PANTHER" id="PTHR47539:SF1">
    <property type="entry name" value="PENTATRICOPEPTIDE REPEAT-CONTAINING PROTEIN OTP51, CHLOROPLASTIC"/>
    <property type="match status" value="1"/>
</dbReference>
<organism evidence="2">
    <name type="scientific">Lachancea thermotolerans</name>
    <name type="common">Yeast</name>
    <name type="synonym">Kluyveromyces thermotolerans</name>
    <dbReference type="NCBI Taxonomy" id="381046"/>
    <lineage>
        <taxon>Eukaryota</taxon>
        <taxon>Fungi</taxon>
        <taxon>Dikarya</taxon>
        <taxon>Ascomycota</taxon>
        <taxon>Saccharomycotina</taxon>
        <taxon>Saccharomycetes</taxon>
        <taxon>Saccharomycetales</taxon>
        <taxon>Saccharomycetaceae</taxon>
        <taxon>Lachancea</taxon>
    </lineage>
</organism>
<dbReference type="GO" id="GO:0000373">
    <property type="term" value="P:Group II intron splicing"/>
    <property type="evidence" value="ECO:0007669"/>
    <property type="project" value="TreeGrafter"/>
</dbReference>
<feature type="domain" description="Homing endonuclease LAGLIDADG" evidence="1">
    <location>
        <begin position="37"/>
        <end position="208"/>
    </location>
</feature>
<dbReference type="SUPFAM" id="SSF55608">
    <property type="entry name" value="Homing endonucleases"/>
    <property type="match status" value="1"/>
</dbReference>
<dbReference type="InterPro" id="IPR027434">
    <property type="entry name" value="Homing_endonucl"/>
</dbReference>
<dbReference type="AlphaFoldDB" id="Q34839"/>
<name>Q34839_LACTH</name>
<dbReference type="GO" id="GO:0045292">
    <property type="term" value="P:mRNA cis splicing, via spliceosome"/>
    <property type="evidence" value="ECO:0007669"/>
    <property type="project" value="TreeGrafter"/>
</dbReference>
<dbReference type="PANTHER" id="PTHR47539">
    <property type="entry name" value="PENTATRICOPEPTIDE REPEAT-CONTAINING PROTEIN OTP51, CHLOROPLASTIC"/>
    <property type="match status" value="1"/>
</dbReference>
<sequence>MTMKYITKQQIKNLGPNSKLLKQYKAQLTRLTTVQLEAGVGLILGDAYIRSRDEGKTYCMQFEWKNEAYINHVCKLYDEWVLSSPHKKVRTNHLGNEVVTWGAQTFKHKAFNELAELFIINNNKHINPDLVNQYITPRSLAYWFMDDGGKWDYNTNSNNKSIVLNTQGFSIQEVQYLIDGLNIKFNLNCIMKFNKNKPIIFIPSDNYKHYYDLIIPYIIPEMKYKLPT</sequence>
<proteinExistence type="predicted"/>
<reference evidence="2" key="1">
    <citation type="journal article" date="1983" name="Mol. Gen. Genet.">
        <title>The intron of the mitochondrial 21S rRNA gene: distribution in different yeast species and sequence comparison between Kluyveromyces thermotolerans and Saccharomyces cerevisiae.</title>
        <authorList>
            <person name="Jacquier A."/>
            <person name="Dujon B."/>
        </authorList>
    </citation>
    <scope>NUCLEOTIDE SEQUENCE</scope>
</reference>